<feature type="domain" description="VWFA" evidence="5">
    <location>
        <begin position="282"/>
        <end position="477"/>
    </location>
</feature>
<dbReference type="PANTHER" id="PTHR47763:SF1">
    <property type="entry name" value="DUF659 DOMAIN-CONTAINING PROTEIN"/>
    <property type="match status" value="1"/>
</dbReference>
<dbReference type="InterPro" id="IPR026444">
    <property type="entry name" value="Secre_tail"/>
</dbReference>
<evidence type="ECO:0000259" key="5">
    <source>
        <dbReference type="PROSITE" id="PS50234"/>
    </source>
</evidence>
<dbReference type="Gene3D" id="3.40.50.410">
    <property type="entry name" value="von Willebrand factor, type A domain"/>
    <property type="match status" value="1"/>
</dbReference>
<dbReference type="SMART" id="SM00327">
    <property type="entry name" value="VWA"/>
    <property type="match status" value="1"/>
</dbReference>
<dbReference type="GO" id="GO:0004674">
    <property type="term" value="F:protein serine/threonine kinase activity"/>
    <property type="evidence" value="ECO:0007669"/>
    <property type="project" value="TreeGrafter"/>
</dbReference>
<dbReference type="NCBIfam" id="TIGR04183">
    <property type="entry name" value="Por_Secre_tail"/>
    <property type="match status" value="1"/>
</dbReference>
<name>I2GMT3_9BACT</name>
<keyword evidence="7" id="KW-1185">Reference proteome</keyword>
<dbReference type="CDD" id="cd00198">
    <property type="entry name" value="vWFA"/>
    <property type="match status" value="1"/>
</dbReference>
<dbReference type="EMBL" id="CAIT01000009">
    <property type="protein sequence ID" value="CCH55211.1"/>
    <property type="molecule type" value="Genomic_DNA"/>
</dbReference>
<keyword evidence="2" id="KW-0964">Secreted</keyword>
<evidence type="ECO:0000256" key="2">
    <source>
        <dbReference type="ARBA" id="ARBA00022525"/>
    </source>
</evidence>
<dbReference type="STRING" id="1185876.BN8_04453"/>
<gene>
    <name evidence="6" type="ORF">BN8_04453</name>
</gene>
<protein>
    <recommendedName>
        <fullName evidence="5">VWFA domain-containing protein</fullName>
    </recommendedName>
</protein>
<keyword evidence="3 4" id="KW-0732">Signal</keyword>
<dbReference type="InterPro" id="IPR052969">
    <property type="entry name" value="Thr-specific_kinase-like"/>
</dbReference>
<dbReference type="Pfam" id="PF18962">
    <property type="entry name" value="Por_Secre_tail"/>
    <property type="match status" value="1"/>
</dbReference>
<evidence type="ECO:0000313" key="7">
    <source>
        <dbReference type="Proteomes" id="UP000009309"/>
    </source>
</evidence>
<sequence length="601" mass="66338">MKSFLPFVLILFSQLVNAQPRTIHGTVRSAHDKVPIPGANVVLKNTTIGTTTSPTGTFSLMTPTESTTLVVASIGYKTLEVLVPKTVDSVSIRLQEDSRALAEVIVTGYKTLSRRDVTGSVATLSSTKGVTAPSTSARRQTYKGPQVGAGLLTAGEIHDYSKWKLWQDIAQNDLRTWQKQWHIRPLERYSVQLTTTDGYPISNAVVTLKTATNGTLWVSRSDNTGKSELWNNLFDSSAVSQPVQIEALVDGQPYILKKPVLFNKGLNRIQVSQPCRALSAVDISFVVDATGSMQDEINYLKAELGDIVSRTKALLPGNTIRLSSVFYRDVSDDYLTHKSDFTESLDSISRFINNHDAAGGDDYPEAVDQALNVAINELNWSDQAKARLLFLILDAPPHEDDESQALLKQSIQKASEKGIRIIPVVASGVNKSTEYLMRSWALATNGTYVFLTDHSGIGDAHMEPTTDSYKVELLNKVLVRLITSFAQTPDCQPIRDVAQRTTRLYEDGADSTNVTINGEAEDGAPSWKHYPNPTSDVLHVDCRKAPTEVFVADVTGKIVLRTVPTERRFTLNMVSFPTGIYFLKVNNGKKWESARFILNRQ</sequence>
<dbReference type="Gene3D" id="2.60.40.1120">
    <property type="entry name" value="Carboxypeptidase-like, regulatory domain"/>
    <property type="match status" value="1"/>
</dbReference>
<dbReference type="SUPFAM" id="SSF53300">
    <property type="entry name" value="vWA-like"/>
    <property type="match status" value="1"/>
</dbReference>
<dbReference type="InterPro" id="IPR008969">
    <property type="entry name" value="CarboxyPept-like_regulatory"/>
</dbReference>
<evidence type="ECO:0000313" key="6">
    <source>
        <dbReference type="EMBL" id="CCH55211.1"/>
    </source>
</evidence>
<comment type="subcellular location">
    <subcellularLocation>
        <location evidence="1">Secreted</location>
    </subcellularLocation>
</comment>
<dbReference type="PROSITE" id="PS50234">
    <property type="entry name" value="VWFA"/>
    <property type="match status" value="1"/>
</dbReference>
<dbReference type="RefSeq" id="WP_009283781.1">
    <property type="nucleotide sequence ID" value="NZ_CAIT01000009.1"/>
</dbReference>
<proteinExistence type="predicted"/>
<accession>I2GMT3</accession>
<dbReference type="eggNOG" id="COG2304">
    <property type="taxonomic scope" value="Bacteria"/>
</dbReference>
<dbReference type="InterPro" id="IPR056861">
    <property type="entry name" value="HMCN1-like_VWA"/>
</dbReference>
<dbReference type="Pfam" id="PF25106">
    <property type="entry name" value="VWA_4"/>
    <property type="match status" value="1"/>
</dbReference>
<feature type="signal peptide" evidence="4">
    <location>
        <begin position="1"/>
        <end position="18"/>
    </location>
</feature>
<dbReference type="Pfam" id="PF13715">
    <property type="entry name" value="CarbopepD_reg_2"/>
    <property type="match status" value="1"/>
</dbReference>
<evidence type="ECO:0000256" key="3">
    <source>
        <dbReference type="ARBA" id="ARBA00022729"/>
    </source>
</evidence>
<feature type="chain" id="PRO_5003659089" description="VWFA domain-containing protein" evidence="4">
    <location>
        <begin position="19"/>
        <end position="601"/>
    </location>
</feature>
<dbReference type="SUPFAM" id="SSF49464">
    <property type="entry name" value="Carboxypeptidase regulatory domain-like"/>
    <property type="match status" value="1"/>
</dbReference>
<dbReference type="InterPro" id="IPR002035">
    <property type="entry name" value="VWF_A"/>
</dbReference>
<dbReference type="OrthoDB" id="9805121at2"/>
<dbReference type="GO" id="GO:0005737">
    <property type="term" value="C:cytoplasm"/>
    <property type="evidence" value="ECO:0007669"/>
    <property type="project" value="TreeGrafter"/>
</dbReference>
<evidence type="ECO:0000256" key="4">
    <source>
        <dbReference type="SAM" id="SignalP"/>
    </source>
</evidence>
<dbReference type="PANTHER" id="PTHR47763">
    <property type="entry name" value="ALPHA-PROTEIN KINASE VWKA"/>
    <property type="match status" value="1"/>
</dbReference>
<reference evidence="6 7" key="1">
    <citation type="journal article" date="2012" name="J. Bacteriol.">
        <title>Genome Sequence of the Filamentous Bacterium Fibrisoma limi BUZ 3T.</title>
        <authorList>
            <person name="Filippini M."/>
            <person name="Qi W."/>
            <person name="Jaenicke S."/>
            <person name="Goesmann A."/>
            <person name="Smits T.H."/>
            <person name="Bagheri H.C."/>
        </authorList>
    </citation>
    <scope>NUCLEOTIDE SEQUENCE [LARGE SCALE GENOMIC DNA]</scope>
    <source>
        <strain evidence="7">BUZ 3T</strain>
    </source>
</reference>
<dbReference type="AlphaFoldDB" id="I2GMT3"/>
<organism evidence="6 7">
    <name type="scientific">Fibrisoma limi BUZ 3</name>
    <dbReference type="NCBI Taxonomy" id="1185876"/>
    <lineage>
        <taxon>Bacteria</taxon>
        <taxon>Pseudomonadati</taxon>
        <taxon>Bacteroidota</taxon>
        <taxon>Cytophagia</taxon>
        <taxon>Cytophagales</taxon>
        <taxon>Spirosomataceae</taxon>
        <taxon>Fibrisoma</taxon>
    </lineage>
</organism>
<dbReference type="InterPro" id="IPR036465">
    <property type="entry name" value="vWFA_dom_sf"/>
</dbReference>
<evidence type="ECO:0000256" key="1">
    <source>
        <dbReference type="ARBA" id="ARBA00004613"/>
    </source>
</evidence>
<dbReference type="Proteomes" id="UP000009309">
    <property type="component" value="Unassembled WGS sequence"/>
</dbReference>
<comment type="caution">
    <text evidence="6">The sequence shown here is derived from an EMBL/GenBank/DDBJ whole genome shotgun (WGS) entry which is preliminary data.</text>
</comment>